<keyword evidence="5" id="KW-1185">Reference proteome</keyword>
<dbReference type="GO" id="GO:0046872">
    <property type="term" value="F:metal ion binding"/>
    <property type="evidence" value="ECO:0007669"/>
    <property type="project" value="UniProtKB-KW"/>
</dbReference>
<dbReference type="PANTHER" id="PTHR47990">
    <property type="entry name" value="2-OXOGLUTARATE (2OG) AND FE(II)-DEPENDENT OXYGENASE SUPERFAMILY PROTEIN-RELATED"/>
    <property type="match status" value="1"/>
</dbReference>
<dbReference type="InterPro" id="IPR050231">
    <property type="entry name" value="Iron_ascorbate_oxido_reductase"/>
</dbReference>
<evidence type="ECO:0000256" key="1">
    <source>
        <dbReference type="ARBA" id="ARBA00008056"/>
    </source>
</evidence>
<reference evidence="4 5" key="1">
    <citation type="journal article" date="2017" name="G3 (Bethesda)">
        <title>First Draft Genome Sequence of the Pathogenic Fungus Lomentospora prolificans (Formerly Scedosporium prolificans).</title>
        <authorList>
            <person name="Luo R."/>
            <person name="Zimin A."/>
            <person name="Workman R."/>
            <person name="Fan Y."/>
            <person name="Pertea G."/>
            <person name="Grossman N."/>
            <person name="Wear M.P."/>
            <person name="Jia B."/>
            <person name="Miller H."/>
            <person name="Casadevall A."/>
            <person name="Timp W."/>
            <person name="Zhang S.X."/>
            <person name="Salzberg S.L."/>
        </authorList>
    </citation>
    <scope>NUCLEOTIDE SEQUENCE [LARGE SCALE GENOMIC DNA]</scope>
    <source>
        <strain evidence="4 5">JHH-5317</strain>
    </source>
</reference>
<dbReference type="Gene3D" id="2.60.120.330">
    <property type="entry name" value="B-lactam Antibiotic, Isopenicillin N Synthase, Chain"/>
    <property type="match status" value="1"/>
</dbReference>
<dbReference type="InterPro" id="IPR026992">
    <property type="entry name" value="DIOX_N"/>
</dbReference>
<keyword evidence="2" id="KW-0408">Iron</keyword>
<dbReference type="InParanoid" id="A0A2N3N0Z5"/>
<evidence type="ECO:0000259" key="3">
    <source>
        <dbReference type="PROSITE" id="PS51471"/>
    </source>
</evidence>
<evidence type="ECO:0000313" key="5">
    <source>
        <dbReference type="Proteomes" id="UP000233524"/>
    </source>
</evidence>
<sequence length="357" mass="39828">MTADILKYVDWNGDQVPVYDMDSIDFGKVLSAEPTELARLVKCCQEKGYFYLDLKGIDGKRVLEDQKSTLDVMYRFFDQSLEAKNQFGLVSPHLGYEPVGSRNGVLKDTRDGYEMIKVSRDEIQKEYPHVPDVLKESADLKALENTIASCNIVSKAVLSGLSTGLGLTGEERFENRHRNDRPSTTTLAMMHYIPSNPSEDKNVGHQKHTDISSLTLLFAEQWGLQIRPPGTRQFGFVPPKPGSVVVNVGDSLRFASNHTMKACIHRVVPFDPTEHRYSIAYFLRAENDTMFTDSEGRWISAGQWHDEKFMAFKAAPEIQALAPKSMLFGGMDEEETSAVVVPAEPAKDASNPVMAAA</sequence>
<dbReference type="SUPFAM" id="SSF51197">
    <property type="entry name" value="Clavaminate synthase-like"/>
    <property type="match status" value="1"/>
</dbReference>
<dbReference type="Pfam" id="PF03171">
    <property type="entry name" value="2OG-FeII_Oxy"/>
    <property type="match status" value="1"/>
</dbReference>
<dbReference type="InterPro" id="IPR027443">
    <property type="entry name" value="IPNS-like_sf"/>
</dbReference>
<keyword evidence="2" id="KW-0560">Oxidoreductase</keyword>
<dbReference type="AlphaFoldDB" id="A0A2N3N0Z5"/>
<dbReference type="STRING" id="41688.A0A2N3N0Z5"/>
<proteinExistence type="inferred from homology"/>
<dbReference type="PROSITE" id="PS51471">
    <property type="entry name" value="FE2OG_OXY"/>
    <property type="match status" value="1"/>
</dbReference>
<comment type="caution">
    <text evidence="4">The sequence shown here is derived from an EMBL/GenBank/DDBJ whole genome shotgun (WGS) entry which is preliminary data.</text>
</comment>
<dbReference type="VEuPathDB" id="FungiDB:jhhlp_007933"/>
<accession>A0A2N3N0Z5</accession>
<organism evidence="4 5">
    <name type="scientific">Lomentospora prolificans</name>
    <dbReference type="NCBI Taxonomy" id="41688"/>
    <lineage>
        <taxon>Eukaryota</taxon>
        <taxon>Fungi</taxon>
        <taxon>Dikarya</taxon>
        <taxon>Ascomycota</taxon>
        <taxon>Pezizomycotina</taxon>
        <taxon>Sordariomycetes</taxon>
        <taxon>Hypocreomycetidae</taxon>
        <taxon>Microascales</taxon>
        <taxon>Microascaceae</taxon>
        <taxon>Lomentospora</taxon>
    </lineage>
</organism>
<comment type="similarity">
    <text evidence="1 2">Belongs to the iron/ascorbate-dependent oxidoreductase family.</text>
</comment>
<dbReference type="InterPro" id="IPR005123">
    <property type="entry name" value="Oxoglu/Fe-dep_dioxygenase_dom"/>
</dbReference>
<dbReference type="InterPro" id="IPR044861">
    <property type="entry name" value="IPNS-like_FE2OG_OXY"/>
</dbReference>
<dbReference type="Proteomes" id="UP000233524">
    <property type="component" value="Unassembled WGS sequence"/>
</dbReference>
<gene>
    <name evidence="4" type="ORF">jhhlp_007933</name>
</gene>
<dbReference type="EMBL" id="NLAX01001139">
    <property type="protein sequence ID" value="PKS06099.1"/>
    <property type="molecule type" value="Genomic_DNA"/>
</dbReference>
<protein>
    <recommendedName>
        <fullName evidence="3">Fe2OG dioxygenase domain-containing protein</fullName>
    </recommendedName>
</protein>
<evidence type="ECO:0000256" key="2">
    <source>
        <dbReference type="RuleBase" id="RU003682"/>
    </source>
</evidence>
<evidence type="ECO:0000313" key="4">
    <source>
        <dbReference type="EMBL" id="PKS06099.1"/>
    </source>
</evidence>
<dbReference type="GO" id="GO:0044283">
    <property type="term" value="P:small molecule biosynthetic process"/>
    <property type="evidence" value="ECO:0007669"/>
    <property type="project" value="UniProtKB-ARBA"/>
</dbReference>
<name>A0A2N3N0Z5_9PEZI</name>
<keyword evidence="2" id="KW-0479">Metal-binding</keyword>
<dbReference type="OrthoDB" id="288590at2759"/>
<dbReference type="GO" id="GO:0016491">
    <property type="term" value="F:oxidoreductase activity"/>
    <property type="evidence" value="ECO:0007669"/>
    <property type="project" value="UniProtKB-KW"/>
</dbReference>
<feature type="domain" description="Fe2OG dioxygenase" evidence="3">
    <location>
        <begin position="182"/>
        <end position="285"/>
    </location>
</feature>
<dbReference type="Pfam" id="PF14226">
    <property type="entry name" value="DIOX_N"/>
    <property type="match status" value="1"/>
</dbReference>